<dbReference type="Proteomes" id="UP001160148">
    <property type="component" value="Unassembled WGS sequence"/>
</dbReference>
<proteinExistence type="predicted"/>
<accession>A0AAV0WJE3</accession>
<evidence type="ECO:0000313" key="7">
    <source>
        <dbReference type="EMBL" id="CAI6355898.1"/>
    </source>
</evidence>
<reference evidence="7 8" key="1">
    <citation type="submission" date="2023-01" db="EMBL/GenBank/DDBJ databases">
        <authorList>
            <person name="Whitehead M."/>
        </authorList>
    </citation>
    <scope>NUCLEOTIDE SEQUENCE [LARGE SCALE GENOMIC DNA]</scope>
</reference>
<gene>
    <name evidence="7" type="ORF">MEUPH1_LOCUS11704</name>
</gene>
<keyword evidence="4" id="KW-0804">Transcription</keyword>
<sequence length="140" mass="15818">MVEWVVKHPQLNTKKFSANFTLKDSQQLWENVTIILNSCVGGVGATKTWQFWRKCYNDIKWLTKGKVPSKASYNKTGGGDKPDSDYLSEIENTVVNMIGPTAIHGHEGIMEAEASIFYLNHCTDDTINLPLEDNEFVFCN</sequence>
<evidence type="ECO:0000256" key="4">
    <source>
        <dbReference type="ARBA" id="ARBA00023163"/>
    </source>
</evidence>
<comment type="caution">
    <text evidence="7">The sequence shown here is derived from an EMBL/GenBank/DDBJ whole genome shotgun (WGS) entry which is preliminary data.</text>
</comment>
<dbReference type="InterPro" id="IPR028002">
    <property type="entry name" value="Myb_DNA-bind_5"/>
</dbReference>
<evidence type="ECO:0000256" key="5">
    <source>
        <dbReference type="ARBA" id="ARBA00025466"/>
    </source>
</evidence>
<comment type="function">
    <text evidence="5">Involved in transvection phenomena (= synapsis-dependent gene expression), where the synaptic pairing of chromosomes carrying genes with which zeste interacts influences the expression of these genes. Zeste binds to DNA and stimulates transcription from a nearby promoter.</text>
</comment>
<dbReference type="Pfam" id="PF13873">
    <property type="entry name" value="Myb_DNA-bind_5"/>
    <property type="match status" value="1"/>
</dbReference>
<comment type="subunit">
    <text evidence="1">Self-associates forming complexes of several hundred monomers.</text>
</comment>
<name>A0AAV0WJE3_9HEMI</name>
<dbReference type="EMBL" id="CARXXK010000002">
    <property type="protein sequence ID" value="CAI6355898.1"/>
    <property type="molecule type" value="Genomic_DNA"/>
</dbReference>
<feature type="domain" description="Myb/SANT-like DNA-binding" evidence="6">
    <location>
        <begin position="2"/>
        <end position="67"/>
    </location>
</feature>
<evidence type="ECO:0000259" key="6">
    <source>
        <dbReference type="Pfam" id="PF13873"/>
    </source>
</evidence>
<evidence type="ECO:0000256" key="3">
    <source>
        <dbReference type="ARBA" id="ARBA00023015"/>
    </source>
</evidence>
<evidence type="ECO:0000256" key="1">
    <source>
        <dbReference type="ARBA" id="ARBA00011764"/>
    </source>
</evidence>
<organism evidence="7 8">
    <name type="scientific">Macrosiphum euphorbiae</name>
    <name type="common">potato aphid</name>
    <dbReference type="NCBI Taxonomy" id="13131"/>
    <lineage>
        <taxon>Eukaryota</taxon>
        <taxon>Metazoa</taxon>
        <taxon>Ecdysozoa</taxon>
        <taxon>Arthropoda</taxon>
        <taxon>Hexapoda</taxon>
        <taxon>Insecta</taxon>
        <taxon>Pterygota</taxon>
        <taxon>Neoptera</taxon>
        <taxon>Paraneoptera</taxon>
        <taxon>Hemiptera</taxon>
        <taxon>Sternorrhyncha</taxon>
        <taxon>Aphidomorpha</taxon>
        <taxon>Aphidoidea</taxon>
        <taxon>Aphididae</taxon>
        <taxon>Macrosiphini</taxon>
        <taxon>Macrosiphum</taxon>
    </lineage>
</organism>
<keyword evidence="8" id="KW-1185">Reference proteome</keyword>
<evidence type="ECO:0000313" key="8">
    <source>
        <dbReference type="Proteomes" id="UP001160148"/>
    </source>
</evidence>
<evidence type="ECO:0000256" key="2">
    <source>
        <dbReference type="ARBA" id="ARBA00016807"/>
    </source>
</evidence>
<keyword evidence="3" id="KW-0805">Transcription regulation</keyword>
<protein>
    <recommendedName>
        <fullName evidence="2">Regulatory protein zeste</fullName>
    </recommendedName>
</protein>
<dbReference type="AlphaFoldDB" id="A0AAV0WJE3"/>